<keyword evidence="2" id="KW-1185">Reference proteome</keyword>
<protein>
    <submittedName>
        <fullName evidence="1">Uncharacterized protein</fullName>
    </submittedName>
</protein>
<accession>A0AAW1J4X7</accession>
<gene>
    <name evidence="1" type="ORF">RND81_08G050300</name>
</gene>
<organism evidence="1 2">
    <name type="scientific">Saponaria officinalis</name>
    <name type="common">Common soapwort</name>
    <name type="synonym">Lychnis saponaria</name>
    <dbReference type="NCBI Taxonomy" id="3572"/>
    <lineage>
        <taxon>Eukaryota</taxon>
        <taxon>Viridiplantae</taxon>
        <taxon>Streptophyta</taxon>
        <taxon>Embryophyta</taxon>
        <taxon>Tracheophyta</taxon>
        <taxon>Spermatophyta</taxon>
        <taxon>Magnoliopsida</taxon>
        <taxon>eudicotyledons</taxon>
        <taxon>Gunneridae</taxon>
        <taxon>Pentapetalae</taxon>
        <taxon>Caryophyllales</taxon>
        <taxon>Caryophyllaceae</taxon>
        <taxon>Caryophylleae</taxon>
        <taxon>Saponaria</taxon>
    </lineage>
</organism>
<name>A0AAW1J4X7_SAPOF</name>
<comment type="caution">
    <text evidence="1">The sequence shown here is derived from an EMBL/GenBank/DDBJ whole genome shotgun (WGS) entry which is preliminary data.</text>
</comment>
<dbReference type="Proteomes" id="UP001443914">
    <property type="component" value="Unassembled WGS sequence"/>
</dbReference>
<reference evidence="1" key="1">
    <citation type="submission" date="2024-03" db="EMBL/GenBank/DDBJ databases">
        <title>WGS assembly of Saponaria officinalis var. Norfolk2.</title>
        <authorList>
            <person name="Jenkins J."/>
            <person name="Shu S."/>
            <person name="Grimwood J."/>
            <person name="Barry K."/>
            <person name="Goodstein D."/>
            <person name="Schmutz J."/>
            <person name="Leebens-Mack J."/>
            <person name="Osbourn A."/>
        </authorList>
    </citation>
    <scope>NUCLEOTIDE SEQUENCE [LARGE SCALE GENOMIC DNA]</scope>
    <source>
        <strain evidence="1">JIC</strain>
    </source>
</reference>
<dbReference type="EMBL" id="JBDFQZ010000008">
    <property type="protein sequence ID" value="KAK9697639.1"/>
    <property type="molecule type" value="Genomic_DNA"/>
</dbReference>
<evidence type="ECO:0000313" key="2">
    <source>
        <dbReference type="Proteomes" id="UP001443914"/>
    </source>
</evidence>
<dbReference type="AlphaFoldDB" id="A0AAW1J4X7"/>
<sequence>MKYFCEFCGKACRFHLSILGFNASSFNSKVGAGESSSAVKLMEAVTESGTVKEATLMSIYKLSTMPIFKAHGLAQSSMSDCMSETVLQSARFLHIKVVGLSWELTNSSRNR</sequence>
<evidence type="ECO:0000313" key="1">
    <source>
        <dbReference type="EMBL" id="KAK9697639.1"/>
    </source>
</evidence>
<proteinExistence type="predicted"/>